<accession>A0ABW6VSB4</accession>
<dbReference type="RefSeq" id="WP_358135210.1">
    <property type="nucleotide sequence ID" value="NZ_JBEZDH010000004.1"/>
</dbReference>
<protein>
    <submittedName>
        <fullName evidence="1">Uncharacterized protein</fullName>
    </submittedName>
</protein>
<sequence length="222" mass="23371">MASWDAAGSRGQARSSAFIDDACTAVAEQAVSTSGPLALRLDVGLVDTAPLYASHDLDNYLFPLVPKLTSRTGRGFVSVWATKRHAATSSVAVCPAVPVDDPAGTYVFDVTTTASASTRAYKEQIRDQITTGIPLPGDGVALQIAFVVGPHRAWPNLWKPTIDALGAILGHDDGAGEWNARDGRITDLGLHCVVDPTAGSVIRVAIRASPVRPASLRLVHPR</sequence>
<dbReference type="EMBL" id="JBIAZM010000002">
    <property type="protein sequence ID" value="MFF5198974.1"/>
    <property type="molecule type" value="Genomic_DNA"/>
</dbReference>
<gene>
    <name evidence="1" type="ORF">ACFY3B_05125</name>
</gene>
<reference evidence="1 2" key="1">
    <citation type="submission" date="2024-10" db="EMBL/GenBank/DDBJ databases">
        <title>The Natural Products Discovery Center: Release of the First 8490 Sequenced Strains for Exploring Actinobacteria Biosynthetic Diversity.</title>
        <authorList>
            <person name="Kalkreuter E."/>
            <person name="Kautsar S.A."/>
            <person name="Yang D."/>
            <person name="Bader C.D."/>
            <person name="Teijaro C.N."/>
            <person name="Fluegel L."/>
            <person name="Davis C.M."/>
            <person name="Simpson J.R."/>
            <person name="Lauterbach L."/>
            <person name="Steele A.D."/>
            <person name="Gui C."/>
            <person name="Meng S."/>
            <person name="Li G."/>
            <person name="Viehrig K."/>
            <person name="Ye F."/>
            <person name="Su P."/>
            <person name="Kiefer A.F."/>
            <person name="Nichols A."/>
            <person name="Cepeda A.J."/>
            <person name="Yan W."/>
            <person name="Fan B."/>
            <person name="Jiang Y."/>
            <person name="Adhikari A."/>
            <person name="Zheng C.-J."/>
            <person name="Schuster L."/>
            <person name="Cowan T.M."/>
            <person name="Smanski M.J."/>
            <person name="Chevrette M.G."/>
            <person name="De Carvalho L.P.S."/>
            <person name="Shen B."/>
        </authorList>
    </citation>
    <scope>NUCLEOTIDE SEQUENCE [LARGE SCALE GENOMIC DNA]</scope>
    <source>
        <strain evidence="1 2">NPDC000140</strain>
    </source>
</reference>
<dbReference type="Proteomes" id="UP001602287">
    <property type="component" value="Unassembled WGS sequence"/>
</dbReference>
<organism evidence="1 2">
    <name type="scientific">Micromonospora parva</name>
    <dbReference type="NCBI Taxonomy" id="1464048"/>
    <lineage>
        <taxon>Bacteria</taxon>
        <taxon>Bacillati</taxon>
        <taxon>Actinomycetota</taxon>
        <taxon>Actinomycetes</taxon>
        <taxon>Micromonosporales</taxon>
        <taxon>Micromonosporaceae</taxon>
        <taxon>Micromonospora</taxon>
    </lineage>
</organism>
<keyword evidence="2" id="KW-1185">Reference proteome</keyword>
<comment type="caution">
    <text evidence="1">The sequence shown here is derived from an EMBL/GenBank/DDBJ whole genome shotgun (WGS) entry which is preliminary data.</text>
</comment>
<proteinExistence type="predicted"/>
<name>A0ABW6VSB4_9ACTN</name>
<evidence type="ECO:0000313" key="1">
    <source>
        <dbReference type="EMBL" id="MFF5198974.1"/>
    </source>
</evidence>
<evidence type="ECO:0000313" key="2">
    <source>
        <dbReference type="Proteomes" id="UP001602287"/>
    </source>
</evidence>